<evidence type="ECO:0000259" key="9">
    <source>
        <dbReference type="PROSITE" id="PS50011"/>
    </source>
</evidence>
<comment type="catalytic activity">
    <reaction evidence="8">
        <text>L-seryl-[protein] + ATP = O-phospho-L-seryl-[protein] + ADP + H(+)</text>
        <dbReference type="Rhea" id="RHEA:17989"/>
        <dbReference type="Rhea" id="RHEA-COMP:9863"/>
        <dbReference type="Rhea" id="RHEA-COMP:11604"/>
        <dbReference type="ChEBI" id="CHEBI:15378"/>
        <dbReference type="ChEBI" id="CHEBI:29999"/>
        <dbReference type="ChEBI" id="CHEBI:30616"/>
        <dbReference type="ChEBI" id="CHEBI:83421"/>
        <dbReference type="ChEBI" id="CHEBI:456216"/>
        <dbReference type="EC" id="2.7.11.11"/>
    </reaction>
</comment>
<dbReference type="PROSITE" id="PS51285">
    <property type="entry name" value="AGC_KINASE_CTER"/>
    <property type="match status" value="1"/>
</dbReference>
<evidence type="ECO:0000256" key="5">
    <source>
        <dbReference type="ARBA" id="ARBA00022777"/>
    </source>
</evidence>
<dbReference type="AlphaFoldDB" id="A0AAD5SPU5"/>
<dbReference type="Pfam" id="PF00069">
    <property type="entry name" value="Pkinase"/>
    <property type="match status" value="1"/>
</dbReference>
<comment type="caution">
    <text evidence="11">The sequence shown here is derived from an EMBL/GenBank/DDBJ whole genome shotgun (WGS) entry which is preliminary data.</text>
</comment>
<feature type="domain" description="AGC-kinase C-terminal" evidence="10">
    <location>
        <begin position="97"/>
        <end position="159"/>
    </location>
</feature>
<protein>
    <recommendedName>
        <fullName evidence="1">cAMP-dependent protein kinase</fullName>
        <ecNumber evidence="1">2.7.11.11</ecNumber>
    </recommendedName>
</protein>
<dbReference type="EMBL" id="JADGJH010003255">
    <property type="protein sequence ID" value="KAJ3092339.1"/>
    <property type="molecule type" value="Genomic_DNA"/>
</dbReference>
<keyword evidence="4" id="KW-0547">Nucleotide-binding</keyword>
<dbReference type="EC" id="2.7.11.11" evidence="1"/>
<dbReference type="InterPro" id="IPR000719">
    <property type="entry name" value="Prot_kinase_dom"/>
</dbReference>
<keyword evidence="12" id="KW-1185">Reference proteome</keyword>
<comment type="catalytic activity">
    <reaction evidence="7">
        <text>L-threonyl-[protein] + ATP = O-phospho-L-threonyl-[protein] + ADP + H(+)</text>
        <dbReference type="Rhea" id="RHEA:46608"/>
        <dbReference type="Rhea" id="RHEA-COMP:11060"/>
        <dbReference type="Rhea" id="RHEA-COMP:11605"/>
        <dbReference type="ChEBI" id="CHEBI:15378"/>
        <dbReference type="ChEBI" id="CHEBI:30013"/>
        <dbReference type="ChEBI" id="CHEBI:30616"/>
        <dbReference type="ChEBI" id="CHEBI:61977"/>
        <dbReference type="ChEBI" id="CHEBI:456216"/>
        <dbReference type="EC" id="2.7.11.11"/>
    </reaction>
</comment>
<dbReference type="GO" id="GO:0005634">
    <property type="term" value="C:nucleus"/>
    <property type="evidence" value="ECO:0007669"/>
    <property type="project" value="TreeGrafter"/>
</dbReference>
<keyword evidence="6" id="KW-0067">ATP-binding</keyword>
<reference evidence="11" key="1">
    <citation type="submission" date="2020-05" db="EMBL/GenBank/DDBJ databases">
        <title>Phylogenomic resolution of chytrid fungi.</title>
        <authorList>
            <person name="Stajich J.E."/>
            <person name="Amses K."/>
            <person name="Simmons R."/>
            <person name="Seto K."/>
            <person name="Myers J."/>
            <person name="Bonds A."/>
            <person name="Quandt C.A."/>
            <person name="Barry K."/>
            <person name="Liu P."/>
            <person name="Grigoriev I."/>
            <person name="Longcore J.E."/>
            <person name="James T.Y."/>
        </authorList>
    </citation>
    <scope>NUCLEOTIDE SEQUENCE</scope>
    <source>
        <strain evidence="11">JEL0513</strain>
    </source>
</reference>
<evidence type="ECO:0000256" key="8">
    <source>
        <dbReference type="ARBA" id="ARBA00047454"/>
    </source>
</evidence>
<organism evidence="11 12">
    <name type="scientific">Physocladia obscura</name>
    <dbReference type="NCBI Taxonomy" id="109957"/>
    <lineage>
        <taxon>Eukaryota</taxon>
        <taxon>Fungi</taxon>
        <taxon>Fungi incertae sedis</taxon>
        <taxon>Chytridiomycota</taxon>
        <taxon>Chytridiomycota incertae sedis</taxon>
        <taxon>Chytridiomycetes</taxon>
        <taxon>Chytridiales</taxon>
        <taxon>Chytriomycetaceae</taxon>
        <taxon>Physocladia</taxon>
    </lineage>
</organism>
<dbReference type="PROSITE" id="PS50011">
    <property type="entry name" value="PROTEIN_KINASE_DOM"/>
    <property type="match status" value="1"/>
</dbReference>
<keyword evidence="2" id="KW-0723">Serine/threonine-protein kinase</keyword>
<dbReference type="InterPro" id="IPR011009">
    <property type="entry name" value="Kinase-like_dom_sf"/>
</dbReference>
<gene>
    <name evidence="11" type="ORF">HK100_006965</name>
</gene>
<evidence type="ECO:0000313" key="12">
    <source>
        <dbReference type="Proteomes" id="UP001211907"/>
    </source>
</evidence>
<keyword evidence="5" id="KW-0418">Kinase</keyword>
<feature type="domain" description="Protein kinase" evidence="9">
    <location>
        <begin position="1"/>
        <end position="96"/>
    </location>
</feature>
<dbReference type="InterPro" id="IPR000961">
    <property type="entry name" value="AGC-kinase_C"/>
</dbReference>
<dbReference type="GO" id="GO:0005829">
    <property type="term" value="C:cytosol"/>
    <property type="evidence" value="ECO:0007669"/>
    <property type="project" value="TreeGrafter"/>
</dbReference>
<dbReference type="GO" id="GO:0005952">
    <property type="term" value="C:cAMP-dependent protein kinase complex"/>
    <property type="evidence" value="ECO:0007669"/>
    <property type="project" value="TreeGrafter"/>
</dbReference>
<name>A0AAD5SPU5_9FUNG</name>
<evidence type="ECO:0000256" key="6">
    <source>
        <dbReference type="ARBA" id="ARBA00022840"/>
    </source>
</evidence>
<evidence type="ECO:0000313" key="11">
    <source>
        <dbReference type="EMBL" id="KAJ3092339.1"/>
    </source>
</evidence>
<evidence type="ECO:0000259" key="10">
    <source>
        <dbReference type="PROSITE" id="PS51285"/>
    </source>
</evidence>
<dbReference type="SUPFAM" id="SSF56112">
    <property type="entry name" value="Protein kinase-like (PK-like)"/>
    <property type="match status" value="1"/>
</dbReference>
<dbReference type="PANTHER" id="PTHR24353">
    <property type="entry name" value="CYCLIC NUCLEOTIDE-DEPENDENT PROTEIN KINASE"/>
    <property type="match status" value="1"/>
</dbReference>
<keyword evidence="3" id="KW-0808">Transferase</keyword>
<dbReference type="GO" id="GO:0004691">
    <property type="term" value="F:cAMP-dependent protein kinase activity"/>
    <property type="evidence" value="ECO:0007669"/>
    <property type="project" value="UniProtKB-EC"/>
</dbReference>
<dbReference type="Gene3D" id="1.10.510.10">
    <property type="entry name" value="Transferase(Phosphotransferase) domain 1"/>
    <property type="match status" value="1"/>
</dbReference>
<evidence type="ECO:0000256" key="4">
    <source>
        <dbReference type="ARBA" id="ARBA00022741"/>
    </source>
</evidence>
<accession>A0AAD5SPU5</accession>
<sequence length="159" mass="18294">TPDYIAREIVRNRAYTKAVDWWSFGVLIYELVSGKTPFGDDSSEQIYENITEMRIKWHPMIKGTCKDIIKRLLEPDPTKRLGTVGDGEEIRQQPFYGKINWTRVEERKVTPPFLPACDTPENIEKKTKRGPAEDYAATLKYANGAKLTQELFSDAFKGF</sequence>
<evidence type="ECO:0000256" key="2">
    <source>
        <dbReference type="ARBA" id="ARBA00022527"/>
    </source>
</evidence>
<evidence type="ECO:0000256" key="7">
    <source>
        <dbReference type="ARBA" id="ARBA00047292"/>
    </source>
</evidence>
<proteinExistence type="predicted"/>
<feature type="non-terminal residue" evidence="11">
    <location>
        <position position="1"/>
    </location>
</feature>
<dbReference type="PANTHER" id="PTHR24353:SF153">
    <property type="entry name" value="CAMP-DEPENDENT PROTEIN KINASE CATALYTIC SUBUNIT 1"/>
    <property type="match status" value="1"/>
</dbReference>
<dbReference type="GO" id="GO:0005524">
    <property type="term" value="F:ATP binding"/>
    <property type="evidence" value="ECO:0007669"/>
    <property type="project" value="UniProtKB-KW"/>
</dbReference>
<evidence type="ECO:0000256" key="3">
    <source>
        <dbReference type="ARBA" id="ARBA00022679"/>
    </source>
</evidence>
<dbReference type="Proteomes" id="UP001211907">
    <property type="component" value="Unassembled WGS sequence"/>
</dbReference>
<evidence type="ECO:0000256" key="1">
    <source>
        <dbReference type="ARBA" id="ARBA00012444"/>
    </source>
</evidence>